<dbReference type="AlphaFoldDB" id="E4V5H0"/>
<keyword evidence="2 3" id="KW-0175">Coiled coil</keyword>
<reference evidence="6" key="1">
    <citation type="journal article" date="2012" name="MBio">
        <title>Comparative genome analysis of Trichophyton rubrum and related dermatophytes reveals candidate genes involved in infection.</title>
        <authorList>
            <person name="Martinez D.A."/>
            <person name="Oliver B.G."/>
            <person name="Graeser Y."/>
            <person name="Goldberg J.M."/>
            <person name="Li W."/>
            <person name="Martinez-Rossi N.M."/>
            <person name="Monod M."/>
            <person name="Shelest E."/>
            <person name="Barton R.C."/>
            <person name="Birch E."/>
            <person name="Brakhage A.A."/>
            <person name="Chen Z."/>
            <person name="Gurr S.J."/>
            <person name="Heiman D."/>
            <person name="Heitman J."/>
            <person name="Kosti I."/>
            <person name="Rossi A."/>
            <person name="Saif S."/>
            <person name="Samalova M."/>
            <person name="Saunders C.W."/>
            <person name="Shea T."/>
            <person name="Summerbell R.C."/>
            <person name="Xu J."/>
            <person name="Young S."/>
            <person name="Zeng Q."/>
            <person name="Birren B.W."/>
            <person name="Cuomo C.A."/>
            <person name="White T.C."/>
        </authorList>
    </citation>
    <scope>NUCLEOTIDE SEQUENCE [LARGE SCALE GENOMIC DNA]</scope>
    <source>
        <strain evidence="6">ATCC MYA-4604 / CBS 118893</strain>
    </source>
</reference>
<dbReference type="RefSeq" id="XP_003169452.1">
    <property type="nucleotide sequence ID" value="XM_003169404.1"/>
</dbReference>
<evidence type="ECO:0000256" key="3">
    <source>
        <dbReference type="SAM" id="Coils"/>
    </source>
</evidence>
<dbReference type="GeneID" id="10024682"/>
<feature type="coiled-coil region" evidence="3">
    <location>
        <begin position="154"/>
        <end position="188"/>
    </location>
</feature>
<evidence type="ECO:0000313" key="5">
    <source>
        <dbReference type="EMBL" id="EFR05345.1"/>
    </source>
</evidence>
<dbReference type="InParanoid" id="E4V5H0"/>
<dbReference type="eggNOG" id="KOG3335">
    <property type="taxonomic scope" value="Eukaryota"/>
</dbReference>
<organism evidence="6">
    <name type="scientific">Arthroderma gypseum (strain ATCC MYA-4604 / CBS 118893)</name>
    <name type="common">Microsporum gypseum</name>
    <dbReference type="NCBI Taxonomy" id="535722"/>
    <lineage>
        <taxon>Eukaryota</taxon>
        <taxon>Fungi</taxon>
        <taxon>Dikarya</taxon>
        <taxon>Ascomycota</taxon>
        <taxon>Pezizomycotina</taxon>
        <taxon>Eurotiomycetes</taxon>
        <taxon>Eurotiomycetidae</taxon>
        <taxon>Onygenales</taxon>
        <taxon>Arthrodermataceae</taxon>
        <taxon>Nannizzia</taxon>
    </lineage>
</organism>
<dbReference type="HOGENOM" id="CLU_074707_1_0_1"/>
<dbReference type="Pfam" id="PF07047">
    <property type="entry name" value="OPA3"/>
    <property type="match status" value="1"/>
</dbReference>
<accession>E4V5H0</accession>
<evidence type="ECO:0000256" key="4">
    <source>
        <dbReference type="SAM" id="MobiDB-lite"/>
    </source>
</evidence>
<dbReference type="VEuPathDB" id="FungiDB:MGYG_08356"/>
<protein>
    <submittedName>
        <fullName evidence="5">OPA3 domain-containing protein</fullName>
    </submittedName>
</protein>
<dbReference type="GO" id="GO:0005739">
    <property type="term" value="C:mitochondrion"/>
    <property type="evidence" value="ECO:0007669"/>
    <property type="project" value="TreeGrafter"/>
</dbReference>
<sequence>MSSITLKLSSLVIRTLSKPIANQIKAQAREHERFRRICVSFAQTVHRIDMRLRLGLLQNTAALEKQAAREAAEAHAKKIKLQTPTVKTEAQTKADELLKAKEKAAGGAVKAPPIPRIRPLSEGKAIDMGANFISETFLFLVGGGLIIFESFRSRRKETSRREDVAERLAELEESENAARAALIVLEKEVLRLQSQLEKRPVKELKRVLPKEIWHVEEEPEPEPEPSLLATISSYFQWPKVGSDTTTTTTRLEPQPPQQAPAQAPSQPNVAASSTPLPKK</sequence>
<dbReference type="PANTHER" id="PTHR12499">
    <property type="entry name" value="OPTIC ATROPHY 3 PROTEIN OPA3"/>
    <property type="match status" value="1"/>
</dbReference>
<dbReference type="EMBL" id="DS989830">
    <property type="protein sequence ID" value="EFR05345.1"/>
    <property type="molecule type" value="Genomic_DNA"/>
</dbReference>
<proteinExistence type="inferred from homology"/>
<dbReference type="Proteomes" id="UP000002669">
    <property type="component" value="Unassembled WGS sequence"/>
</dbReference>
<feature type="compositionally biased region" description="Low complexity" evidence="4">
    <location>
        <begin position="259"/>
        <end position="273"/>
    </location>
</feature>
<dbReference type="STRING" id="535722.E4V5H0"/>
<dbReference type="OrthoDB" id="2129069at2759"/>
<dbReference type="OMA" id="IKAQAHD"/>
<evidence type="ECO:0000256" key="2">
    <source>
        <dbReference type="ARBA" id="ARBA00023054"/>
    </source>
</evidence>
<keyword evidence="6" id="KW-1185">Reference proteome</keyword>
<evidence type="ECO:0000256" key="1">
    <source>
        <dbReference type="ARBA" id="ARBA00007584"/>
    </source>
</evidence>
<evidence type="ECO:0000313" key="6">
    <source>
        <dbReference type="Proteomes" id="UP000002669"/>
    </source>
</evidence>
<feature type="region of interest" description="Disordered" evidence="4">
    <location>
        <begin position="239"/>
        <end position="279"/>
    </location>
</feature>
<name>E4V5H0_ARTGP</name>
<dbReference type="PANTHER" id="PTHR12499:SF0">
    <property type="entry name" value="OPTIC ATROPHY 3 PROTEIN"/>
    <property type="match status" value="1"/>
</dbReference>
<dbReference type="GO" id="GO:0019216">
    <property type="term" value="P:regulation of lipid metabolic process"/>
    <property type="evidence" value="ECO:0007669"/>
    <property type="project" value="TreeGrafter"/>
</dbReference>
<gene>
    <name evidence="5" type="ORF">MGYG_08356</name>
</gene>
<comment type="similarity">
    <text evidence="1">Belongs to the OPA3 family.</text>
</comment>
<dbReference type="InterPro" id="IPR010754">
    <property type="entry name" value="OPA3-like"/>
</dbReference>